<comment type="caution">
    <text evidence="1">The sequence shown here is derived from an EMBL/GenBank/DDBJ whole genome shotgun (WGS) entry which is preliminary data.</text>
</comment>
<protein>
    <submittedName>
        <fullName evidence="1">Uncharacterized protein</fullName>
    </submittedName>
</protein>
<accession>A0A133U7Q6</accession>
<gene>
    <name evidence="1" type="ORF">AKJ62_01380</name>
</gene>
<keyword evidence="2" id="KW-1185">Reference proteome</keyword>
<evidence type="ECO:0000313" key="1">
    <source>
        <dbReference type="EMBL" id="KXA90220.1"/>
    </source>
</evidence>
<dbReference type="EMBL" id="LHXL01000010">
    <property type="protein sequence ID" value="KXA90220.1"/>
    <property type="molecule type" value="Genomic_DNA"/>
</dbReference>
<dbReference type="AlphaFoldDB" id="A0A133U7Q6"/>
<name>A0A133U7Q6_9EURY</name>
<reference evidence="1 2" key="1">
    <citation type="journal article" date="2016" name="Sci. Rep.">
        <title>Metabolic traits of an uncultured archaeal lineage -MSBL1- from brine pools of the Red Sea.</title>
        <authorList>
            <person name="Mwirichia R."/>
            <person name="Alam I."/>
            <person name="Rashid M."/>
            <person name="Vinu M."/>
            <person name="Ba-Alawi W."/>
            <person name="Anthony Kamau A."/>
            <person name="Kamanda Ngugi D."/>
            <person name="Goker M."/>
            <person name="Klenk H.P."/>
            <person name="Bajic V."/>
            <person name="Stingl U."/>
        </authorList>
    </citation>
    <scope>NUCLEOTIDE SEQUENCE [LARGE SCALE GENOMIC DNA]</scope>
    <source>
        <strain evidence="1">SCGC-AAA259D14</strain>
    </source>
</reference>
<proteinExistence type="predicted"/>
<organism evidence="1 2">
    <name type="scientific">candidate division MSBL1 archaeon SCGC-AAA259D14</name>
    <dbReference type="NCBI Taxonomy" id="1698261"/>
    <lineage>
        <taxon>Archaea</taxon>
        <taxon>Methanobacteriati</taxon>
        <taxon>Methanobacteriota</taxon>
        <taxon>candidate division MSBL1</taxon>
    </lineage>
</organism>
<sequence>MKSRFGRNIHCQECGRDDRIEVEWNGKFRYHYECSRCGVRVRETDRGKKREEEGEKNDG</sequence>
<dbReference type="Proteomes" id="UP000070589">
    <property type="component" value="Unassembled WGS sequence"/>
</dbReference>
<dbReference type="Gene3D" id="2.30.30.300">
    <property type="entry name" value="class i lysyl-tRNA synthetase like"/>
    <property type="match status" value="1"/>
</dbReference>
<evidence type="ECO:0000313" key="2">
    <source>
        <dbReference type="Proteomes" id="UP000070589"/>
    </source>
</evidence>